<dbReference type="PANTHER" id="PTHR46983">
    <property type="entry name" value="CYSTEINE AND HISTIDINE-RICH DOMAIN-CONTAINING PROTEIN 1"/>
    <property type="match status" value="1"/>
</dbReference>
<gene>
    <name evidence="6" type="ORF">ACAOBT_LOCUS17998</name>
</gene>
<feature type="domain" description="CHORD" evidence="5">
    <location>
        <begin position="150"/>
        <end position="209"/>
    </location>
</feature>
<dbReference type="PROSITE" id="PS51203">
    <property type="entry name" value="CS"/>
    <property type="match status" value="1"/>
</dbReference>
<keyword evidence="1" id="KW-0479">Metal-binding</keyword>
<feature type="domain" description="CHORD" evidence="5">
    <location>
        <begin position="10"/>
        <end position="69"/>
    </location>
</feature>
<reference evidence="6" key="1">
    <citation type="submission" date="2022-03" db="EMBL/GenBank/DDBJ databases">
        <authorList>
            <person name="Sayadi A."/>
        </authorList>
    </citation>
    <scope>NUCLEOTIDE SEQUENCE</scope>
</reference>
<dbReference type="InterPro" id="IPR007052">
    <property type="entry name" value="CS_dom"/>
</dbReference>
<feature type="domain" description="CS" evidence="4">
    <location>
        <begin position="220"/>
        <end position="311"/>
    </location>
</feature>
<dbReference type="PANTHER" id="PTHR46983:SF3">
    <property type="entry name" value="CHPADIPLOID STATE MAINTENANCE PROTEIN CHPA"/>
    <property type="match status" value="1"/>
</dbReference>
<protein>
    <recommendedName>
        <fullName evidence="8">Cysteine and histidine-rich domain-containing protein</fullName>
    </recommendedName>
</protein>
<dbReference type="Gene3D" id="4.10.1130.20">
    <property type="match status" value="2"/>
</dbReference>
<dbReference type="InterPro" id="IPR039790">
    <property type="entry name" value="CHRD1"/>
</dbReference>
<dbReference type="PROSITE" id="PS51401">
    <property type="entry name" value="CHORD"/>
    <property type="match status" value="2"/>
</dbReference>
<accession>A0A9P0KZT0</accession>
<dbReference type="Proteomes" id="UP001152888">
    <property type="component" value="Unassembled WGS sequence"/>
</dbReference>
<dbReference type="GO" id="GO:0046872">
    <property type="term" value="F:metal ion binding"/>
    <property type="evidence" value="ECO:0007669"/>
    <property type="project" value="UniProtKB-KW"/>
</dbReference>
<evidence type="ECO:0008006" key="8">
    <source>
        <dbReference type="Google" id="ProtNLM"/>
    </source>
</evidence>
<dbReference type="AlphaFoldDB" id="A0A9P0KZT0"/>
<evidence type="ECO:0000256" key="3">
    <source>
        <dbReference type="ARBA" id="ARBA00022833"/>
    </source>
</evidence>
<evidence type="ECO:0000313" key="6">
    <source>
        <dbReference type="EMBL" id="CAH1987694.1"/>
    </source>
</evidence>
<organism evidence="6 7">
    <name type="scientific">Acanthoscelides obtectus</name>
    <name type="common">Bean weevil</name>
    <name type="synonym">Bruchus obtectus</name>
    <dbReference type="NCBI Taxonomy" id="200917"/>
    <lineage>
        <taxon>Eukaryota</taxon>
        <taxon>Metazoa</taxon>
        <taxon>Ecdysozoa</taxon>
        <taxon>Arthropoda</taxon>
        <taxon>Hexapoda</taxon>
        <taxon>Insecta</taxon>
        <taxon>Pterygota</taxon>
        <taxon>Neoptera</taxon>
        <taxon>Endopterygota</taxon>
        <taxon>Coleoptera</taxon>
        <taxon>Polyphaga</taxon>
        <taxon>Cucujiformia</taxon>
        <taxon>Chrysomeloidea</taxon>
        <taxon>Chrysomelidae</taxon>
        <taxon>Bruchinae</taxon>
        <taxon>Bruchini</taxon>
        <taxon>Acanthoscelides</taxon>
    </lineage>
</organism>
<name>A0A9P0KZT0_ACAOB</name>
<evidence type="ECO:0000313" key="7">
    <source>
        <dbReference type="Proteomes" id="UP001152888"/>
    </source>
</evidence>
<dbReference type="EMBL" id="CAKOFQ010007023">
    <property type="protein sequence ID" value="CAH1987694.1"/>
    <property type="molecule type" value="Genomic_DNA"/>
</dbReference>
<dbReference type="Pfam" id="PF04968">
    <property type="entry name" value="CHORD"/>
    <property type="match status" value="2"/>
</dbReference>
<sequence>MPAEKPLLQCYNRGCGQKYDPDKNTDESCRHHPGLPVFHDAYKGWGCCNKKCTDFTEFLNIKGCTLSKHSNIKPPEPEKPVMKEDIADTQVVEVKPIVPPTLERPPVDTPMVIMKPNIAQSLMQQLNTAPQQQEKKEVPESDEVQIGTTCKNGGCQVTYQGPDTNNTLCTYHPGVPIFHEGMKYWSCCQKKTSDFNSFLNQAGCNQGKHLWKKDDADMQTVQCRWDFHQTATHVIVSVYAKKYCPKESSVKLSPVRLCSSLVFPEQSNATFDLDYELRGIIDVNASEVSMFGTKVEIKMKKAEPGAWAKLGSPIETKDQKKELKTTSAVDNMTPQMEAVDLDDL</sequence>
<dbReference type="Pfam" id="PF04969">
    <property type="entry name" value="CS"/>
    <property type="match status" value="1"/>
</dbReference>
<dbReference type="SUPFAM" id="SSF49764">
    <property type="entry name" value="HSP20-like chaperones"/>
    <property type="match status" value="1"/>
</dbReference>
<keyword evidence="7" id="KW-1185">Reference proteome</keyword>
<proteinExistence type="predicted"/>
<dbReference type="CDD" id="cd06488">
    <property type="entry name" value="p23_melusin_like"/>
    <property type="match status" value="1"/>
</dbReference>
<evidence type="ECO:0000256" key="1">
    <source>
        <dbReference type="ARBA" id="ARBA00022723"/>
    </source>
</evidence>
<comment type="caution">
    <text evidence="6">The sequence shown here is derived from an EMBL/GenBank/DDBJ whole genome shotgun (WGS) entry which is preliminary data.</text>
</comment>
<dbReference type="OrthoDB" id="10261079at2759"/>
<keyword evidence="2" id="KW-0677">Repeat</keyword>
<dbReference type="InterPro" id="IPR007051">
    <property type="entry name" value="CHORD_dom"/>
</dbReference>
<dbReference type="Gene3D" id="2.60.40.790">
    <property type="match status" value="1"/>
</dbReference>
<dbReference type="InterPro" id="IPR008978">
    <property type="entry name" value="HSP20-like_chaperone"/>
</dbReference>
<evidence type="ECO:0000256" key="2">
    <source>
        <dbReference type="ARBA" id="ARBA00022737"/>
    </source>
</evidence>
<keyword evidence="3" id="KW-0862">Zinc</keyword>
<evidence type="ECO:0000259" key="4">
    <source>
        <dbReference type="PROSITE" id="PS51203"/>
    </source>
</evidence>
<evidence type="ECO:0000259" key="5">
    <source>
        <dbReference type="PROSITE" id="PS51401"/>
    </source>
</evidence>